<evidence type="ECO:0000259" key="1">
    <source>
        <dbReference type="Pfam" id="PF02627"/>
    </source>
</evidence>
<dbReference type="PANTHER" id="PTHR33930">
    <property type="entry name" value="ALKYL HYDROPEROXIDE REDUCTASE AHPD"/>
    <property type="match status" value="1"/>
</dbReference>
<evidence type="ECO:0000313" key="2">
    <source>
        <dbReference type="EMBL" id="MEX6429078.1"/>
    </source>
</evidence>
<evidence type="ECO:0000313" key="3">
    <source>
        <dbReference type="Proteomes" id="UP001560267"/>
    </source>
</evidence>
<dbReference type="Gene3D" id="1.20.1290.10">
    <property type="entry name" value="AhpD-like"/>
    <property type="match status" value="1"/>
</dbReference>
<gene>
    <name evidence="2" type="ORF">AB6A68_04415</name>
</gene>
<dbReference type="SUPFAM" id="SSF69118">
    <property type="entry name" value="AhpD-like"/>
    <property type="match status" value="1"/>
</dbReference>
<dbReference type="Pfam" id="PF02627">
    <property type="entry name" value="CMD"/>
    <property type="match status" value="1"/>
</dbReference>
<dbReference type="NCBIfam" id="TIGR00778">
    <property type="entry name" value="ahpD_dom"/>
    <property type="match status" value="1"/>
</dbReference>
<accession>A0ABV3Y0J8</accession>
<keyword evidence="3" id="KW-1185">Reference proteome</keyword>
<dbReference type="InterPro" id="IPR003779">
    <property type="entry name" value="CMD-like"/>
</dbReference>
<dbReference type="InterPro" id="IPR029032">
    <property type="entry name" value="AhpD-like"/>
</dbReference>
<name>A0ABV3Y0J8_9ACTN</name>
<sequence length="135" mass="14116">MTDDQHHPWHQVQEDLRQPAKDLRALIPDVLKSYGALHHAAMADAELSTGTKELIAIAVAVALKCDGCIASHARSAARAGVSRAAVAEALGVAILLTGGPGTVYGPRALEAYDEFIVDYQATDTPLTGQDASGTV</sequence>
<dbReference type="EMBL" id="JBFSHR010000010">
    <property type="protein sequence ID" value="MEX6429078.1"/>
    <property type="molecule type" value="Genomic_DNA"/>
</dbReference>
<reference evidence="2 3" key="1">
    <citation type="submission" date="2024-07" db="EMBL/GenBank/DDBJ databases">
        <title>Draft Genome Sequence of Ferrimicrobium acidiphilum Strain YE2023, Isolated from a Pulp of Bioleach Reactor.</title>
        <authorList>
            <person name="Elkina Y.A."/>
            <person name="Bulaeva A.G."/>
            <person name="Beletsky A.V."/>
            <person name="Mardanov A.V."/>
        </authorList>
    </citation>
    <scope>NUCLEOTIDE SEQUENCE [LARGE SCALE GENOMIC DNA]</scope>
    <source>
        <strain evidence="2 3">YE2023</strain>
    </source>
</reference>
<dbReference type="PANTHER" id="PTHR33930:SF2">
    <property type="entry name" value="BLR3452 PROTEIN"/>
    <property type="match status" value="1"/>
</dbReference>
<organism evidence="2 3">
    <name type="scientific">Ferrimicrobium acidiphilum</name>
    <dbReference type="NCBI Taxonomy" id="121039"/>
    <lineage>
        <taxon>Bacteria</taxon>
        <taxon>Bacillati</taxon>
        <taxon>Actinomycetota</taxon>
        <taxon>Acidimicrobiia</taxon>
        <taxon>Acidimicrobiales</taxon>
        <taxon>Acidimicrobiaceae</taxon>
        <taxon>Ferrimicrobium</taxon>
    </lineage>
</organism>
<dbReference type="InterPro" id="IPR004675">
    <property type="entry name" value="AhpD_core"/>
</dbReference>
<protein>
    <submittedName>
        <fullName evidence="2">Carboxymuconolactone decarboxylase family protein</fullName>
    </submittedName>
</protein>
<dbReference type="Proteomes" id="UP001560267">
    <property type="component" value="Unassembled WGS sequence"/>
</dbReference>
<dbReference type="RefSeq" id="WP_298405202.1">
    <property type="nucleotide sequence ID" value="NZ_JBFSHR010000010.1"/>
</dbReference>
<proteinExistence type="predicted"/>
<comment type="caution">
    <text evidence="2">The sequence shown here is derived from an EMBL/GenBank/DDBJ whole genome shotgun (WGS) entry which is preliminary data.</text>
</comment>
<feature type="domain" description="Carboxymuconolactone decarboxylase-like" evidence="1">
    <location>
        <begin position="28"/>
        <end position="109"/>
    </location>
</feature>